<dbReference type="Proteomes" id="UP000266673">
    <property type="component" value="Unassembled WGS sequence"/>
</dbReference>
<evidence type="ECO:0000313" key="4">
    <source>
        <dbReference type="Proteomes" id="UP000266673"/>
    </source>
</evidence>
<dbReference type="Pfam" id="PF20209">
    <property type="entry name" value="DUF6570"/>
    <property type="match status" value="1"/>
</dbReference>
<dbReference type="AlphaFoldDB" id="A0A397V0B4"/>
<evidence type="ECO:0000313" key="3">
    <source>
        <dbReference type="EMBL" id="RIB15910.1"/>
    </source>
</evidence>
<comment type="caution">
    <text evidence="3">The sequence shown here is derived from an EMBL/GenBank/DDBJ whole genome shotgun (WGS) entry which is preliminary data.</text>
</comment>
<feature type="domain" description="DUF6570" evidence="2">
    <location>
        <begin position="106"/>
        <end position="206"/>
    </location>
</feature>
<dbReference type="STRING" id="44941.A0A397V0B4"/>
<sequence>MCKKCATESAEQRDKRNRRNALTMHEKHALKAENASSSLDQESSIQYQEPKLISIEQLSAADQKLLHNFVNTMQNFATISVACAMNNFHLLKLLKGNAKYLKNLMITEIKEMLIAQVFTVVSAYSLHGGQYVYCGNINNFPHYVQEFATRLLHCPSSLDMLVVRRHYADRTAFRDFIVHSKKVTQALLWLKENNIFYHDIEIADDIFNPYPKNDLLIDQLP</sequence>
<dbReference type="OrthoDB" id="2398476at2759"/>
<dbReference type="EMBL" id="QKWP01000715">
    <property type="protein sequence ID" value="RIB15910.1"/>
    <property type="molecule type" value="Genomic_DNA"/>
</dbReference>
<keyword evidence="4" id="KW-1185">Reference proteome</keyword>
<reference evidence="3 4" key="1">
    <citation type="submission" date="2018-06" db="EMBL/GenBank/DDBJ databases">
        <title>Comparative genomics reveals the genomic features of Rhizophagus irregularis, R. cerebriforme, R. diaphanum and Gigaspora rosea, and their symbiotic lifestyle signature.</title>
        <authorList>
            <person name="Morin E."/>
            <person name="San Clemente H."/>
            <person name="Chen E.C.H."/>
            <person name="De La Providencia I."/>
            <person name="Hainaut M."/>
            <person name="Kuo A."/>
            <person name="Kohler A."/>
            <person name="Murat C."/>
            <person name="Tang N."/>
            <person name="Roy S."/>
            <person name="Loubradou J."/>
            <person name="Henrissat B."/>
            <person name="Grigoriev I.V."/>
            <person name="Corradi N."/>
            <person name="Roux C."/>
            <person name="Martin F.M."/>
        </authorList>
    </citation>
    <scope>NUCLEOTIDE SEQUENCE [LARGE SCALE GENOMIC DNA]</scope>
    <source>
        <strain evidence="3 4">DAOM 194757</strain>
    </source>
</reference>
<evidence type="ECO:0000256" key="1">
    <source>
        <dbReference type="SAM" id="MobiDB-lite"/>
    </source>
</evidence>
<evidence type="ECO:0000259" key="2">
    <source>
        <dbReference type="Pfam" id="PF20209"/>
    </source>
</evidence>
<gene>
    <name evidence="3" type="ORF">C2G38_2191363</name>
</gene>
<protein>
    <recommendedName>
        <fullName evidence="2">DUF6570 domain-containing protein</fullName>
    </recommendedName>
</protein>
<organism evidence="3 4">
    <name type="scientific">Gigaspora rosea</name>
    <dbReference type="NCBI Taxonomy" id="44941"/>
    <lineage>
        <taxon>Eukaryota</taxon>
        <taxon>Fungi</taxon>
        <taxon>Fungi incertae sedis</taxon>
        <taxon>Mucoromycota</taxon>
        <taxon>Glomeromycotina</taxon>
        <taxon>Glomeromycetes</taxon>
        <taxon>Diversisporales</taxon>
        <taxon>Gigasporaceae</taxon>
        <taxon>Gigaspora</taxon>
    </lineage>
</organism>
<proteinExistence type="predicted"/>
<dbReference type="InterPro" id="IPR046700">
    <property type="entry name" value="DUF6570"/>
</dbReference>
<name>A0A397V0B4_9GLOM</name>
<accession>A0A397V0B4</accession>
<feature type="region of interest" description="Disordered" evidence="1">
    <location>
        <begin position="1"/>
        <end position="41"/>
    </location>
</feature>